<dbReference type="InterPro" id="IPR015943">
    <property type="entry name" value="WD40/YVTN_repeat-like_dom_sf"/>
</dbReference>
<feature type="chain" id="PRO_5003411600" description="GGDEF domain-containing protein" evidence="2">
    <location>
        <begin position="20"/>
        <end position="1028"/>
    </location>
</feature>
<dbReference type="PROSITE" id="PS50887">
    <property type="entry name" value="GGDEF"/>
    <property type="match status" value="1"/>
</dbReference>
<dbReference type="InterPro" id="IPR043128">
    <property type="entry name" value="Rev_trsase/Diguanyl_cyclase"/>
</dbReference>
<dbReference type="CDD" id="cd01949">
    <property type="entry name" value="GGDEF"/>
    <property type="match status" value="1"/>
</dbReference>
<dbReference type="SUPFAM" id="SSF55073">
    <property type="entry name" value="Nucleotide cyclase"/>
    <property type="match status" value="1"/>
</dbReference>
<dbReference type="Pfam" id="PF07494">
    <property type="entry name" value="Reg_prop"/>
    <property type="match status" value="2"/>
</dbReference>
<name>G0YU52_9BACT</name>
<feature type="transmembrane region" description="Helical" evidence="1">
    <location>
        <begin position="756"/>
        <end position="777"/>
    </location>
</feature>
<dbReference type="SMART" id="SM00267">
    <property type="entry name" value="GGDEF"/>
    <property type="match status" value="1"/>
</dbReference>
<dbReference type="GO" id="GO:0052621">
    <property type="term" value="F:diguanylate cyclase activity"/>
    <property type="evidence" value="ECO:0007669"/>
    <property type="project" value="TreeGrafter"/>
</dbReference>
<feature type="domain" description="GGDEF" evidence="3">
    <location>
        <begin position="854"/>
        <end position="993"/>
    </location>
</feature>
<protein>
    <recommendedName>
        <fullName evidence="3">GGDEF domain-containing protein</fullName>
    </recommendedName>
</protein>
<reference evidence="4" key="1">
    <citation type="submission" date="2010-12" db="EMBL/GenBank/DDBJ databases">
        <authorList>
            <person name="Li H.X."/>
            <person name="Zhou S.N."/>
        </authorList>
    </citation>
    <scope>NUCLEOTIDE SEQUENCE</scope>
</reference>
<feature type="signal peptide" evidence="2">
    <location>
        <begin position="1"/>
        <end position="19"/>
    </location>
</feature>
<dbReference type="InterPro" id="IPR011123">
    <property type="entry name" value="Y_Y_Y"/>
</dbReference>
<dbReference type="InterPro" id="IPR011110">
    <property type="entry name" value="Reg_prop"/>
</dbReference>
<keyword evidence="1" id="KW-1133">Transmembrane helix</keyword>
<keyword evidence="2" id="KW-0732">Signal</keyword>
<evidence type="ECO:0000256" key="1">
    <source>
        <dbReference type="SAM" id="Phobius"/>
    </source>
</evidence>
<evidence type="ECO:0000259" key="3">
    <source>
        <dbReference type="PROSITE" id="PS50887"/>
    </source>
</evidence>
<dbReference type="Pfam" id="PF07495">
    <property type="entry name" value="Y_Y_Y"/>
    <property type="match status" value="1"/>
</dbReference>
<dbReference type="EMBL" id="HQ829296">
    <property type="protein sequence ID" value="AEK06383.1"/>
    <property type="molecule type" value="Genomic_DNA"/>
</dbReference>
<proteinExistence type="predicted"/>
<sequence>MMRFLLVIIVLLCSMPSKASITDYVVQQWNMQNGLPSQSLKSVVQDEQGYMWLGTQFGLSRFDGNTFTNYNTLNSNFLPSNGINKLLIDSQGYLWVGTKDGLVVIDPTTMAAQEFSVKGAVRDIIEDAKGSLWVAANGLYFISRNQINLTINNSPYIPVVAASSVKQIVGTVSQLALSPEGIWLVNERYLLRLTNSSSDFAKLRLELTAKISLPERLAQTIIHDLAWLEGNLYLASELGAYFLDLDDELRPFPLPNANNSAVYKFMSDSNGALWISTYGRLLFRDNSGDWQWVEPSQLDQSIWFADLFRDNDNNIWLASFSEGLWLAHEGRIERHSAISQMTEAVMAISQAPDGRLWVANRSGVGYFDLNKNFINQIPSNQYGRAAVHDLQFDGSRLYIATGRGVYFYENNTLFAVPGRALKDNPVFAISRSSKGGFWLGTGRGMYRLSYGGLTPFAYNAFLGSKFITYVVDEANFGLIGTSKGAYYFTDRGIEKIGDQTSLESAYVTSILNIDGVGILIGSLNDGLFYRSGQGYWRQLDATNGLPYGSIFSLRYDEKLKRIWVSTMKGVYRMPVEQFSGDIESLKVEQVISSYDRQLDGKASQCCTGLGHDAVAESGNSIWYPSLQGVVEIPKDIELFGIKPLKPKVESLSTGLRKLATAALGRNPQLEIDERDITLKYTAIDYYAPTSIEFRYRLTGLDSDWRYANTRREAIYTNLPPGAFLFQLEAKRQGEGWQKAQRTEYSFVVPRRFDETIYFRLLITGSFILLFYLVFWAFRKQERRKQTALESLITERTGELRQANDKLNQVNSQLKLMSHSDELTGLRSRRFLFDQLPKDIEHFQRNSQSLQAQGKSLILLIINFDNFSRINDAHGPIGGDSCLQQMAALLNSRTQGSDYVARWSGDEFLLLLRDFKRSAIDNYAAELCKVIADHTFRLPSGDTINLTASIGFSFYPLPLLGGQVIGWETSVNLADIALHQVKKRGGDGVANITFDEQLDAFEFEQTNNIDQQLSVLQANGLADIKVWMR</sequence>
<dbReference type="Gene3D" id="3.30.70.270">
    <property type="match status" value="1"/>
</dbReference>
<accession>G0YU52</accession>
<dbReference type="PANTHER" id="PTHR45138">
    <property type="entry name" value="REGULATORY COMPONENTS OF SENSORY TRANSDUCTION SYSTEM"/>
    <property type="match status" value="1"/>
</dbReference>
<dbReference type="InterPro" id="IPR013783">
    <property type="entry name" value="Ig-like_fold"/>
</dbReference>
<keyword evidence="1" id="KW-0812">Transmembrane</keyword>
<dbReference type="PANTHER" id="PTHR45138:SF9">
    <property type="entry name" value="DIGUANYLATE CYCLASE DGCM-RELATED"/>
    <property type="match status" value="1"/>
</dbReference>
<dbReference type="Gene3D" id="2.130.10.10">
    <property type="entry name" value="YVTN repeat-like/Quinoprotein amine dehydrogenase"/>
    <property type="match status" value="3"/>
</dbReference>
<dbReference type="NCBIfam" id="TIGR00254">
    <property type="entry name" value="GGDEF"/>
    <property type="match status" value="1"/>
</dbReference>
<dbReference type="AlphaFoldDB" id="G0YU52"/>
<dbReference type="InterPro" id="IPR050469">
    <property type="entry name" value="Diguanylate_Cyclase"/>
</dbReference>
<organism evidence="4">
    <name type="scientific">uncultured bacterium DY94</name>
    <dbReference type="NCBI Taxonomy" id="1054561"/>
    <lineage>
        <taxon>Bacteria</taxon>
        <taxon>environmental samples</taxon>
    </lineage>
</organism>
<dbReference type="Gene3D" id="2.60.40.10">
    <property type="entry name" value="Immunoglobulins"/>
    <property type="match status" value="1"/>
</dbReference>
<evidence type="ECO:0000313" key="4">
    <source>
        <dbReference type="EMBL" id="AEK06383.1"/>
    </source>
</evidence>
<dbReference type="InterPro" id="IPR000160">
    <property type="entry name" value="GGDEF_dom"/>
</dbReference>
<dbReference type="InterPro" id="IPR029787">
    <property type="entry name" value="Nucleotide_cyclase"/>
</dbReference>
<keyword evidence="1" id="KW-0472">Membrane</keyword>
<dbReference type="SUPFAM" id="SSF63829">
    <property type="entry name" value="Calcium-dependent phosphotriesterase"/>
    <property type="match status" value="3"/>
</dbReference>
<evidence type="ECO:0000256" key="2">
    <source>
        <dbReference type="SAM" id="SignalP"/>
    </source>
</evidence>
<dbReference type="Pfam" id="PF00990">
    <property type="entry name" value="GGDEF"/>
    <property type="match status" value="1"/>
</dbReference>